<name>A0A4Z2I1X3_9TELE</name>
<dbReference type="EMBL" id="SRLO01000153">
    <property type="protein sequence ID" value="TNN71243.1"/>
    <property type="molecule type" value="Genomic_DNA"/>
</dbReference>
<proteinExistence type="predicted"/>
<sequence length="112" mass="12813">MAHSKLHSFRPRASLLHRLPWVAVTSEPRSGSSSSPPYVSTQIAHYEATKLAPQVSVDHNYFRTMILPVFTDRNYILPSTATFTGRRIAIAKTYTFPYSTPIILPYPTLRYW</sequence>
<gene>
    <name evidence="1" type="ORF">EYF80_018591</name>
</gene>
<comment type="caution">
    <text evidence="1">The sequence shown here is derived from an EMBL/GenBank/DDBJ whole genome shotgun (WGS) entry which is preliminary data.</text>
</comment>
<reference evidence="1 2" key="1">
    <citation type="submission" date="2019-03" db="EMBL/GenBank/DDBJ databases">
        <title>First draft genome of Liparis tanakae, snailfish: a comprehensive survey of snailfish specific genes.</title>
        <authorList>
            <person name="Kim W."/>
            <person name="Song I."/>
            <person name="Jeong J.-H."/>
            <person name="Kim D."/>
            <person name="Kim S."/>
            <person name="Ryu S."/>
            <person name="Song J.Y."/>
            <person name="Lee S.K."/>
        </authorList>
    </citation>
    <scope>NUCLEOTIDE SEQUENCE [LARGE SCALE GENOMIC DNA]</scope>
    <source>
        <tissue evidence="1">Muscle</tissue>
    </source>
</reference>
<organism evidence="1 2">
    <name type="scientific">Liparis tanakae</name>
    <name type="common">Tanaka's snailfish</name>
    <dbReference type="NCBI Taxonomy" id="230148"/>
    <lineage>
        <taxon>Eukaryota</taxon>
        <taxon>Metazoa</taxon>
        <taxon>Chordata</taxon>
        <taxon>Craniata</taxon>
        <taxon>Vertebrata</taxon>
        <taxon>Euteleostomi</taxon>
        <taxon>Actinopterygii</taxon>
        <taxon>Neopterygii</taxon>
        <taxon>Teleostei</taxon>
        <taxon>Neoteleostei</taxon>
        <taxon>Acanthomorphata</taxon>
        <taxon>Eupercaria</taxon>
        <taxon>Perciformes</taxon>
        <taxon>Cottioidei</taxon>
        <taxon>Cottales</taxon>
        <taxon>Liparidae</taxon>
        <taxon>Liparis</taxon>
    </lineage>
</organism>
<keyword evidence="2" id="KW-1185">Reference proteome</keyword>
<accession>A0A4Z2I1X3</accession>
<dbReference type="AlphaFoldDB" id="A0A4Z2I1X3"/>
<protein>
    <submittedName>
        <fullName evidence="1">Uncharacterized protein</fullName>
    </submittedName>
</protein>
<evidence type="ECO:0000313" key="1">
    <source>
        <dbReference type="EMBL" id="TNN71243.1"/>
    </source>
</evidence>
<dbReference type="Proteomes" id="UP000314294">
    <property type="component" value="Unassembled WGS sequence"/>
</dbReference>
<evidence type="ECO:0000313" key="2">
    <source>
        <dbReference type="Proteomes" id="UP000314294"/>
    </source>
</evidence>